<keyword evidence="3" id="KW-1185">Reference proteome</keyword>
<dbReference type="Pfam" id="PF14279">
    <property type="entry name" value="HNH_5"/>
    <property type="match status" value="1"/>
</dbReference>
<dbReference type="InterPro" id="IPR029471">
    <property type="entry name" value="HNH_5"/>
</dbReference>
<sequence length="299" mass="33541">MKFDKRQPDKTLATINECIYCSAKETSLAKEHIIPRSLGGNLVLKNASCLDCSKITSKWETSVSEIAYKILRASAGFPTRRPKNTPKEVQFEVSGCGKLTAINVALKDAPITVLRPNYALPPFLKELPLKSSDMHTVDAFQLPDPDEFTNRRARIFSWMRNHDPKSESRTLKATTESFKVGTFERMIVKIGIGLIWAADSEFAKAQSIGKDLFLTKDEMYDRGTDKKRFVPKNVFSVASTDALENERYAASVFSKQEGAELAHYAAIRIFPHIVFPTYLYRCGATGGTRLSAKYYSSEN</sequence>
<proteinExistence type="predicted"/>
<gene>
    <name evidence="2" type="ORF">ROA7745_04116</name>
</gene>
<protein>
    <recommendedName>
        <fullName evidence="1">HNH endonuclease 5 domain-containing protein</fullName>
    </recommendedName>
</protein>
<evidence type="ECO:0000313" key="2">
    <source>
        <dbReference type="EMBL" id="SMC14250.1"/>
    </source>
</evidence>
<organism evidence="2 3">
    <name type="scientific">Roseovarius aestuarii</name>
    <dbReference type="NCBI Taxonomy" id="475083"/>
    <lineage>
        <taxon>Bacteria</taxon>
        <taxon>Pseudomonadati</taxon>
        <taxon>Pseudomonadota</taxon>
        <taxon>Alphaproteobacteria</taxon>
        <taxon>Rhodobacterales</taxon>
        <taxon>Roseobacteraceae</taxon>
        <taxon>Roseovarius</taxon>
    </lineage>
</organism>
<dbReference type="AlphaFoldDB" id="A0A1X7BXN1"/>
<dbReference type="CDD" id="cd00085">
    <property type="entry name" value="HNHc"/>
    <property type="match status" value="1"/>
</dbReference>
<dbReference type="Proteomes" id="UP000193224">
    <property type="component" value="Unassembled WGS sequence"/>
</dbReference>
<name>A0A1X7BXN1_9RHOB</name>
<accession>A0A1X7BXN1</accession>
<dbReference type="InterPro" id="IPR003615">
    <property type="entry name" value="HNH_nuc"/>
</dbReference>
<reference evidence="2 3" key="1">
    <citation type="submission" date="2017-03" db="EMBL/GenBank/DDBJ databases">
        <authorList>
            <person name="Afonso C.L."/>
            <person name="Miller P.J."/>
            <person name="Scott M.A."/>
            <person name="Spackman E."/>
            <person name="Goraichik I."/>
            <person name="Dimitrov K.M."/>
            <person name="Suarez D.L."/>
            <person name="Swayne D.E."/>
        </authorList>
    </citation>
    <scope>NUCLEOTIDE SEQUENCE [LARGE SCALE GENOMIC DNA]</scope>
    <source>
        <strain evidence="2 3">CECT 7745</strain>
    </source>
</reference>
<evidence type="ECO:0000313" key="3">
    <source>
        <dbReference type="Proteomes" id="UP000193224"/>
    </source>
</evidence>
<evidence type="ECO:0000259" key="1">
    <source>
        <dbReference type="Pfam" id="PF14279"/>
    </source>
</evidence>
<feature type="domain" description="HNH endonuclease 5" evidence="1">
    <location>
        <begin position="18"/>
        <end position="53"/>
    </location>
</feature>
<dbReference type="EMBL" id="FWXB01000022">
    <property type="protein sequence ID" value="SMC14250.1"/>
    <property type="molecule type" value="Genomic_DNA"/>
</dbReference>
<dbReference type="RefSeq" id="WP_176237770.1">
    <property type="nucleotide sequence ID" value="NZ_FWXB01000022.1"/>
</dbReference>